<dbReference type="SUPFAM" id="SSF116726">
    <property type="entry name" value="TrkA C-terminal domain-like"/>
    <property type="match status" value="4"/>
</dbReference>
<evidence type="ECO:0000256" key="8">
    <source>
        <dbReference type="SAM" id="MobiDB-lite"/>
    </source>
</evidence>
<feature type="domain" description="RCK C-terminal" evidence="10">
    <location>
        <begin position="788"/>
        <end position="872"/>
    </location>
</feature>
<dbReference type="PANTHER" id="PTHR43652:SF2">
    <property type="entry name" value="BASIC AMINO ACID ANTIPORTER YFCC-RELATED"/>
    <property type="match status" value="1"/>
</dbReference>
<feature type="transmembrane region" description="Helical" evidence="9">
    <location>
        <begin position="231"/>
        <end position="251"/>
    </location>
</feature>
<dbReference type="InterPro" id="IPR006037">
    <property type="entry name" value="RCK_C"/>
</dbReference>
<evidence type="ECO:0000256" key="6">
    <source>
        <dbReference type="ARBA" id="ARBA00023136"/>
    </source>
</evidence>
<name>A0ABD3QI22_9STRA</name>
<comment type="caution">
    <text evidence="11">The sequence shown here is derived from an EMBL/GenBank/DDBJ whole genome shotgun (WGS) entry which is preliminary data.</text>
</comment>
<comment type="subcellular location">
    <subcellularLocation>
        <location evidence="1">Membrane</location>
        <topology evidence="1">Multi-pass membrane protein</topology>
    </subcellularLocation>
</comment>
<feature type="domain" description="RCK C-terminal" evidence="10">
    <location>
        <begin position="257"/>
        <end position="343"/>
    </location>
</feature>
<evidence type="ECO:0000256" key="1">
    <source>
        <dbReference type="ARBA" id="ARBA00004141"/>
    </source>
</evidence>
<feature type="transmembrane region" description="Helical" evidence="9">
    <location>
        <begin position="108"/>
        <end position="131"/>
    </location>
</feature>
<evidence type="ECO:0000256" key="9">
    <source>
        <dbReference type="SAM" id="Phobius"/>
    </source>
</evidence>
<feature type="transmembrane region" description="Helical" evidence="9">
    <location>
        <begin position="79"/>
        <end position="96"/>
    </location>
</feature>
<dbReference type="PANTHER" id="PTHR43652">
    <property type="entry name" value="BASIC AMINO ACID ANTIPORTER YFCC-RELATED"/>
    <property type="match status" value="1"/>
</dbReference>
<feature type="domain" description="RCK C-terminal" evidence="10">
    <location>
        <begin position="509"/>
        <end position="593"/>
    </location>
</feature>
<dbReference type="Proteomes" id="UP001530315">
    <property type="component" value="Unassembled WGS sequence"/>
</dbReference>
<evidence type="ECO:0000256" key="5">
    <source>
        <dbReference type="ARBA" id="ARBA00022989"/>
    </source>
</evidence>
<feature type="transmembrane region" description="Helical" evidence="9">
    <location>
        <begin position="889"/>
        <end position="906"/>
    </location>
</feature>
<evidence type="ECO:0000256" key="3">
    <source>
        <dbReference type="ARBA" id="ARBA00022692"/>
    </source>
</evidence>
<feature type="transmembrane region" description="Helical" evidence="9">
    <location>
        <begin position="151"/>
        <end position="175"/>
    </location>
</feature>
<dbReference type="GO" id="GO:0016020">
    <property type="term" value="C:membrane"/>
    <property type="evidence" value="ECO:0007669"/>
    <property type="project" value="UniProtKB-SubCell"/>
</dbReference>
<feature type="transmembrane region" description="Helical" evidence="9">
    <location>
        <begin position="1116"/>
        <end position="1137"/>
    </location>
</feature>
<evidence type="ECO:0000259" key="10">
    <source>
        <dbReference type="PROSITE" id="PS51202"/>
    </source>
</evidence>
<dbReference type="PROSITE" id="PS51202">
    <property type="entry name" value="RCK_C"/>
    <property type="match status" value="3"/>
</dbReference>
<dbReference type="FunFam" id="3.30.70.1450:FF:000009">
    <property type="entry name" value="SLC13 family permease"/>
    <property type="match status" value="1"/>
</dbReference>
<feature type="transmembrane region" description="Helical" evidence="9">
    <location>
        <begin position="938"/>
        <end position="957"/>
    </location>
</feature>
<sequence>MSDFLASMKGASQRIVGYVADAATMMKEPIHTMDLRGPGMRLLAEDEDVPPEKWELIFMSVVMILMFAALITDRIAPDHTFVIAVAFCMVTGIVTIKEGLQGFANEGVLTVMVLFVVAHGLTMTGAVDWYVGKLLGNPKTCAGAQLRLIGSVSFISAFLNNTPIVAVMIPIVMRWAKTIGVSASQLLIPLSYGAIIGGTCTLIGTSTNLVVAGLLEETYSIGINLFDVTPYGVPVAIMGIAYMMIFGPILLPGGQGGSGGSPLDGDEILLGARITSWSPAAGRSVKRSGLRDTGGVYLVSVRRAATGNIHRAVGQDFVLNVHDIVYFSGLIEGFGEFCQEHGLEIITNESSEAIVDSQIVNTFTNDTTPMNEDAAISLLNVPPGDDGSLSEEAFRSLLKYYALFHSDIIQGLAPDVLRSLLDKEQIVVTRDNRSYSRIVLIGVNTRDRPGLLLDISKCLLELKLQVHRTEAAVCDEQSVSVWRCSHIENDEFDAEQISAMLRMLLENNSGVETRKKGGLRVLRAEVTKNSRLVGRTAVEVKFRENYKAAIVAVQQGGKNAVNPLSSLKFRVGDILVLQVSDDCLLLSPPVTRGSSRRESISASITSLMGRSTRAQDEVKPPTATMPEDVEVGTSDYNIASNSVKAEGNISDDATDAVWRDLRVLPAGTDSTYNSSGSKEYLVAMRVSRKSVHTGKNIVGNGITKIPGVIVVSIERPIVHGHAQNVVVSSPRSNVSFEDQLQNEGHAYNTIDPDEPLQDGDILWFAGDASSIGDLRKIPGLESPEVDQIKQMNENVHDRLLVQAVVAKSGPLVGKTVREIEFRTKYGAAVISVHREGRRIHEHPGNIKLHAGDVLLLEAGPTFIKRNANKDHAFALLAPVKDSAPPRLKFFMPAIFILLAMLIVSGFDLPTAPLLVCAVFASVVMVAIGLLSPQEARDAIDWALYVSIACAFGISQALTNSGLAKVVANFLIVIGEGVGIGDAGLFGAVYFATAFISSFVTNNAAATLMFPIALGAADTAGVDMKLMSYCLMLGASDFSTPFGYQTNLMVYGPGGYKPTWPALWLGTNFVTIDCNDLNLVTVDCHDPTQTSDYLKIGTPLQLILWLTSTWVLSTSSLWYVSLAVTTVVLVVVVTVRLGGEGWRNRLKQGAGKNQHDS</sequence>
<feature type="region of interest" description="Disordered" evidence="8">
    <location>
        <begin position="609"/>
        <end position="628"/>
    </location>
</feature>
<organism evidence="11 12">
    <name type="scientific">Stephanodiscus triporus</name>
    <dbReference type="NCBI Taxonomy" id="2934178"/>
    <lineage>
        <taxon>Eukaryota</taxon>
        <taxon>Sar</taxon>
        <taxon>Stramenopiles</taxon>
        <taxon>Ochrophyta</taxon>
        <taxon>Bacillariophyta</taxon>
        <taxon>Coscinodiscophyceae</taxon>
        <taxon>Thalassiosirophycidae</taxon>
        <taxon>Stephanodiscales</taxon>
        <taxon>Stephanodiscaceae</taxon>
        <taxon>Stephanodiscus</taxon>
    </lineage>
</organism>
<dbReference type="AlphaFoldDB" id="A0ABD3QI22"/>
<dbReference type="InterPro" id="IPR051679">
    <property type="entry name" value="DASS-Related_Transporters"/>
</dbReference>
<gene>
    <name evidence="11" type="ORF">ACHAW5_004449</name>
</gene>
<feature type="transmembrane region" description="Helical" evidence="9">
    <location>
        <begin position="969"/>
        <end position="991"/>
    </location>
</feature>
<feature type="transmembrane region" description="Helical" evidence="9">
    <location>
        <begin position="912"/>
        <end position="931"/>
    </location>
</feature>
<evidence type="ECO:0000256" key="4">
    <source>
        <dbReference type="ARBA" id="ARBA00022737"/>
    </source>
</evidence>
<keyword evidence="6 9" id="KW-0472">Membrane</keyword>
<protein>
    <recommendedName>
        <fullName evidence="10">RCK C-terminal domain-containing protein</fullName>
    </recommendedName>
</protein>
<evidence type="ECO:0000313" key="11">
    <source>
        <dbReference type="EMBL" id="KAL3800082.1"/>
    </source>
</evidence>
<evidence type="ECO:0000256" key="2">
    <source>
        <dbReference type="ARBA" id="ARBA00022448"/>
    </source>
</evidence>
<keyword evidence="4" id="KW-0677">Repeat</keyword>
<dbReference type="Pfam" id="PF03600">
    <property type="entry name" value="CitMHS"/>
    <property type="match status" value="1"/>
</dbReference>
<comment type="similarity">
    <text evidence="7">Belongs to the divalent anion:Na+ symporter (DASS) superfamily. Na+/sulfate symporter (TC 2.A.47.4) family.</text>
</comment>
<dbReference type="GO" id="GO:0015116">
    <property type="term" value="F:sulfate transmembrane transporter activity"/>
    <property type="evidence" value="ECO:0007669"/>
    <property type="project" value="UniProtKB-ARBA"/>
</dbReference>
<keyword evidence="5 9" id="KW-1133">Transmembrane helix</keyword>
<evidence type="ECO:0000256" key="7">
    <source>
        <dbReference type="ARBA" id="ARBA00061614"/>
    </source>
</evidence>
<reference evidence="11 12" key="1">
    <citation type="submission" date="2024-10" db="EMBL/GenBank/DDBJ databases">
        <title>Updated reference genomes for cyclostephanoid diatoms.</title>
        <authorList>
            <person name="Roberts W.R."/>
            <person name="Alverson A.J."/>
        </authorList>
    </citation>
    <scope>NUCLEOTIDE SEQUENCE [LARGE SCALE GENOMIC DNA]</scope>
    <source>
        <strain evidence="11 12">AJA276-08</strain>
    </source>
</reference>
<proteinExistence type="inferred from homology"/>
<feature type="transmembrane region" description="Helical" evidence="9">
    <location>
        <begin position="187"/>
        <end position="211"/>
    </location>
</feature>
<accession>A0ABD3QI22</accession>
<keyword evidence="3 9" id="KW-0812">Transmembrane</keyword>
<dbReference type="EMBL" id="JALLAZ020000230">
    <property type="protein sequence ID" value="KAL3800082.1"/>
    <property type="molecule type" value="Genomic_DNA"/>
</dbReference>
<keyword evidence="12" id="KW-1185">Reference proteome</keyword>
<keyword evidence="2" id="KW-0813">Transport</keyword>
<feature type="transmembrane region" description="Helical" evidence="9">
    <location>
        <begin position="56"/>
        <end position="73"/>
    </location>
</feature>
<evidence type="ECO:0000313" key="12">
    <source>
        <dbReference type="Proteomes" id="UP001530315"/>
    </source>
</evidence>
<dbReference type="InterPro" id="IPR004680">
    <property type="entry name" value="Cit_transptr-like_dom"/>
</dbReference>
<dbReference type="InterPro" id="IPR036721">
    <property type="entry name" value="RCK_C_sf"/>
</dbReference>
<dbReference type="Gene3D" id="3.30.70.1450">
    <property type="entry name" value="Regulator of K+ conductance, C-terminal domain"/>
    <property type="match status" value="4"/>
</dbReference>
<dbReference type="SUPFAM" id="SSF55021">
    <property type="entry name" value="ACT-like"/>
    <property type="match status" value="1"/>
</dbReference>
<dbReference type="InterPro" id="IPR045865">
    <property type="entry name" value="ACT-like_dom_sf"/>
</dbReference>
<dbReference type="Pfam" id="PF02080">
    <property type="entry name" value="TrkA_C"/>
    <property type="match status" value="2"/>
</dbReference>